<dbReference type="Pfam" id="PF13895">
    <property type="entry name" value="Ig_2"/>
    <property type="match status" value="1"/>
</dbReference>
<dbReference type="PANTHER" id="PTHR11481">
    <property type="entry name" value="IMMUNOGLOBULIN FC RECEPTOR"/>
    <property type="match status" value="1"/>
</dbReference>
<protein>
    <recommendedName>
        <fullName evidence="5">Ig-like domain-containing protein</fullName>
    </recommendedName>
</protein>
<evidence type="ECO:0000256" key="2">
    <source>
        <dbReference type="ARBA" id="ARBA00023157"/>
    </source>
</evidence>
<dbReference type="RefSeq" id="XP_045557698.1">
    <property type="nucleotide sequence ID" value="XM_045701742.1"/>
</dbReference>
<reference evidence="7" key="1">
    <citation type="submission" date="2025-08" db="UniProtKB">
        <authorList>
            <consortium name="RefSeq"/>
        </authorList>
    </citation>
    <scope>IDENTIFICATION</scope>
</reference>
<sequence length="407" mass="44565">MRYTERRVQSGCVSNWGSVTGSTCTISNTYTWSSGVFWCESGSGEYSNAVNITVNDGDVILESPVHPVTEGDSVTLTCTFRYQETNPNPKTDFYKDGVLIKNETTGEMTISTVSKSDEGFYKCKSGKGESPESWVTVRVVSPGSSTSVLVGVVVGLVVAGVLLVLLWRYQNRKRSCFNRIFWPPQPQSTNQDPQQDQGSGYTHQQHGDTNIYDTINPSDNNDNDAAGASAAGPSHVTYAQIQLKKLDKKKKEKLADLAKNPVYSVVKTGKARAAGPVDVTYAEVDLKNKAKAKKKRAPIETATPPECIYYSGYKNRAAGPVDVTYAEVDLQKKNKTKKKRETPTPETDSVYALMKPYTDPAAGPVDVTYAEVDLQKRAKAKKNRETATPPEADSVYSRLKPRSCPGP</sequence>
<feature type="region of interest" description="Disordered" evidence="3">
    <location>
        <begin position="334"/>
        <end position="364"/>
    </location>
</feature>
<feature type="transmembrane region" description="Helical" evidence="4">
    <location>
        <begin position="148"/>
        <end position="169"/>
    </location>
</feature>
<dbReference type="Gene3D" id="2.60.40.10">
    <property type="entry name" value="Immunoglobulins"/>
    <property type="match status" value="1"/>
</dbReference>
<evidence type="ECO:0000256" key="1">
    <source>
        <dbReference type="ARBA" id="ARBA00022729"/>
    </source>
</evidence>
<evidence type="ECO:0000313" key="7">
    <source>
        <dbReference type="RefSeq" id="XP_045557698.1"/>
    </source>
</evidence>
<dbReference type="InterPro" id="IPR007110">
    <property type="entry name" value="Ig-like_dom"/>
</dbReference>
<accession>A0ABM3DFW7</accession>
<feature type="region of interest" description="Disordered" evidence="3">
    <location>
        <begin position="182"/>
        <end position="231"/>
    </location>
</feature>
<dbReference type="PROSITE" id="PS50835">
    <property type="entry name" value="IG_LIKE"/>
    <property type="match status" value="1"/>
</dbReference>
<feature type="region of interest" description="Disordered" evidence="3">
    <location>
        <begin position="377"/>
        <end position="407"/>
    </location>
</feature>
<dbReference type="InterPro" id="IPR003599">
    <property type="entry name" value="Ig_sub"/>
</dbReference>
<keyword evidence="4" id="KW-0812">Transmembrane</keyword>
<evidence type="ECO:0000256" key="3">
    <source>
        <dbReference type="SAM" id="MobiDB-lite"/>
    </source>
</evidence>
<feature type="compositionally biased region" description="Low complexity" evidence="3">
    <location>
        <begin position="216"/>
        <end position="231"/>
    </location>
</feature>
<keyword evidence="1" id="KW-0732">Signal</keyword>
<keyword evidence="4" id="KW-0472">Membrane</keyword>
<proteinExistence type="predicted"/>
<evidence type="ECO:0000313" key="6">
    <source>
        <dbReference type="Proteomes" id="UP001652741"/>
    </source>
</evidence>
<dbReference type="SUPFAM" id="SSF48726">
    <property type="entry name" value="Immunoglobulin"/>
    <property type="match status" value="1"/>
</dbReference>
<name>A0ABM3DFW7_SALSA</name>
<keyword evidence="6" id="KW-1185">Reference proteome</keyword>
<dbReference type="GeneID" id="123728783"/>
<dbReference type="Proteomes" id="UP001652741">
    <property type="component" value="Chromosome ssa18"/>
</dbReference>
<evidence type="ECO:0000256" key="4">
    <source>
        <dbReference type="SAM" id="Phobius"/>
    </source>
</evidence>
<dbReference type="SMART" id="SM00409">
    <property type="entry name" value="IG"/>
    <property type="match status" value="1"/>
</dbReference>
<evidence type="ECO:0000259" key="5">
    <source>
        <dbReference type="PROSITE" id="PS50835"/>
    </source>
</evidence>
<keyword evidence="2" id="KW-1015">Disulfide bond</keyword>
<dbReference type="InterPro" id="IPR036179">
    <property type="entry name" value="Ig-like_dom_sf"/>
</dbReference>
<dbReference type="InterPro" id="IPR013783">
    <property type="entry name" value="Ig-like_fold"/>
</dbReference>
<feature type="compositionally biased region" description="Polar residues" evidence="3">
    <location>
        <begin position="187"/>
        <end position="215"/>
    </location>
</feature>
<gene>
    <name evidence="7" type="primary">LOC123728783</name>
</gene>
<organism evidence="6 7">
    <name type="scientific">Salmo salar</name>
    <name type="common">Atlantic salmon</name>
    <dbReference type="NCBI Taxonomy" id="8030"/>
    <lineage>
        <taxon>Eukaryota</taxon>
        <taxon>Metazoa</taxon>
        <taxon>Chordata</taxon>
        <taxon>Craniata</taxon>
        <taxon>Vertebrata</taxon>
        <taxon>Euteleostomi</taxon>
        <taxon>Actinopterygii</taxon>
        <taxon>Neopterygii</taxon>
        <taxon>Teleostei</taxon>
        <taxon>Protacanthopterygii</taxon>
        <taxon>Salmoniformes</taxon>
        <taxon>Salmonidae</taxon>
        <taxon>Salmoninae</taxon>
        <taxon>Salmo</taxon>
    </lineage>
</organism>
<keyword evidence="4" id="KW-1133">Transmembrane helix</keyword>
<feature type="domain" description="Ig-like" evidence="5">
    <location>
        <begin position="57"/>
        <end position="136"/>
    </location>
</feature>
<dbReference type="InterPro" id="IPR050488">
    <property type="entry name" value="Ig_Fc_receptor"/>
</dbReference>
<dbReference type="PANTHER" id="PTHR11481:SF64">
    <property type="entry name" value="FC RECEPTOR-LIKE PROTEIN 4"/>
    <property type="match status" value="1"/>
</dbReference>